<name>A0ABX7N9E3_9BACT</name>
<sequence>MLAKAMAERDVQKTVDSLRGEAGGAASRAGNTIQNIEEIAIAPNSSNRTAAHVRESIRQQVVELEKDIAEAKAKALASGIDISNVGVGRIGEMLAKGSKLDKAQQAAAKIGTYQQTVMDLRDRLAGMADLADSAIIPGAAEELAQQQAALRQSPYFQDVKENVLKNALAGFNRDAADAVAKRAVFQEALASQPAQTAKRAEELISGRAAKERLKQLGVRYGPPLVGSVAGGLVGSEVGGVAGGLAGVAVGGGAPAAIGALGGAGLRPALQALYRTATQYPAVRHGYWNAMAGLAETVPGMAQFADTLAQAAARGPAALEATDALLASSSPIYAEARSRAQQQVLRSAP</sequence>
<protein>
    <submittedName>
        <fullName evidence="1">Uncharacterized protein</fullName>
    </submittedName>
</protein>
<reference evidence="1 2" key="1">
    <citation type="submission" date="2021-02" db="EMBL/GenBank/DDBJ databases">
        <title>De Novo genome assembly of isolated myxobacteria.</title>
        <authorList>
            <person name="Stevens D.C."/>
        </authorList>
    </citation>
    <scope>NUCLEOTIDE SEQUENCE [LARGE SCALE GENOMIC DNA]</scope>
    <source>
        <strain evidence="1 2">SCHIC003</strain>
    </source>
</reference>
<dbReference type="EMBL" id="CP071091">
    <property type="protein sequence ID" value="QSQ14041.1"/>
    <property type="molecule type" value="Genomic_DNA"/>
</dbReference>
<evidence type="ECO:0000313" key="1">
    <source>
        <dbReference type="EMBL" id="QSQ14041.1"/>
    </source>
</evidence>
<gene>
    <name evidence="1" type="ORF">JY572_37965</name>
</gene>
<accession>A0ABX7N9E3</accession>
<dbReference type="RefSeq" id="WP_206715835.1">
    <property type="nucleotide sequence ID" value="NZ_CP071091.1"/>
</dbReference>
<keyword evidence="2" id="KW-1185">Reference proteome</keyword>
<organism evidence="1 2">
    <name type="scientific">Myxococcus landrumensis</name>
    <dbReference type="NCBI Taxonomy" id="2813577"/>
    <lineage>
        <taxon>Bacteria</taxon>
        <taxon>Pseudomonadati</taxon>
        <taxon>Myxococcota</taxon>
        <taxon>Myxococcia</taxon>
        <taxon>Myxococcales</taxon>
        <taxon>Cystobacterineae</taxon>
        <taxon>Myxococcaceae</taxon>
        <taxon>Myxococcus</taxon>
    </lineage>
</organism>
<evidence type="ECO:0000313" key="2">
    <source>
        <dbReference type="Proteomes" id="UP000663090"/>
    </source>
</evidence>
<dbReference type="Proteomes" id="UP000663090">
    <property type="component" value="Chromosome"/>
</dbReference>
<proteinExistence type="predicted"/>